<keyword evidence="19" id="KW-1185">Reference proteome</keyword>
<dbReference type="FunFam" id="2.10.25.10:FF:000209">
    <property type="entry name" value="Laminin subunit alpha 5"/>
    <property type="match status" value="1"/>
</dbReference>
<dbReference type="InterPro" id="IPR000742">
    <property type="entry name" value="EGF"/>
</dbReference>
<evidence type="ECO:0000256" key="5">
    <source>
        <dbReference type="ARBA" id="ARBA00022737"/>
    </source>
</evidence>
<feature type="domain" description="Laminin IV type A" evidence="16">
    <location>
        <begin position="1157"/>
        <end position="1351"/>
    </location>
</feature>
<feature type="disulfide bond" evidence="12">
    <location>
        <begin position="819"/>
        <end position="831"/>
    </location>
</feature>
<keyword evidence="6" id="KW-0084">Basement membrane</keyword>
<comment type="caution">
    <text evidence="12">Lacks conserved residue(s) required for the propagation of feature annotation.</text>
</comment>
<evidence type="ECO:0000256" key="10">
    <source>
        <dbReference type="ARBA" id="ARBA00065619"/>
    </source>
</evidence>
<feature type="disulfide bond" evidence="12">
    <location>
        <begin position="1083"/>
        <end position="1092"/>
    </location>
</feature>
<feature type="disulfide bond" evidence="12">
    <location>
        <begin position="1412"/>
        <end position="1421"/>
    </location>
</feature>
<feature type="domain" description="Laminin G" evidence="14">
    <location>
        <begin position="2912"/>
        <end position="3090"/>
    </location>
</feature>
<dbReference type="Pfam" id="PF24973">
    <property type="entry name" value="EGF_LMN_ATRN"/>
    <property type="match status" value="2"/>
</dbReference>
<dbReference type="FunFam" id="2.10.25.10:FF:000090">
    <property type="entry name" value="laminin subunit alpha"/>
    <property type="match status" value="2"/>
</dbReference>
<dbReference type="FunFam" id="2.10.25.10:FF:000033">
    <property type="entry name" value="Laminin subunit alpha 2"/>
    <property type="match status" value="1"/>
</dbReference>
<dbReference type="FunFam" id="2.10.25.10:FF:000188">
    <property type="entry name" value="Laminin subunit gamma 2"/>
    <property type="match status" value="2"/>
</dbReference>
<dbReference type="InterPro" id="IPR002049">
    <property type="entry name" value="LE_dom"/>
</dbReference>
<dbReference type="PROSITE" id="PS50025">
    <property type="entry name" value="LAM_G_DOMAIN"/>
    <property type="match status" value="5"/>
</dbReference>
<evidence type="ECO:0000259" key="16">
    <source>
        <dbReference type="PROSITE" id="PS51115"/>
    </source>
</evidence>
<feature type="domain" description="Laminin EGF-like" evidence="15">
    <location>
        <begin position="915"/>
        <end position="962"/>
    </location>
</feature>
<feature type="domain" description="Laminin EGF-like" evidence="15">
    <location>
        <begin position="1056"/>
        <end position="1112"/>
    </location>
</feature>
<dbReference type="SMART" id="SM00282">
    <property type="entry name" value="LamG"/>
    <property type="match status" value="5"/>
</dbReference>
<feature type="domain" description="Laminin G" evidence="14">
    <location>
        <begin position="2322"/>
        <end position="2502"/>
    </location>
</feature>
<dbReference type="SMART" id="SM00281">
    <property type="entry name" value="LamB"/>
    <property type="match status" value="2"/>
</dbReference>
<evidence type="ECO:0000259" key="14">
    <source>
        <dbReference type="PROSITE" id="PS50025"/>
    </source>
</evidence>
<dbReference type="PROSITE" id="PS50027">
    <property type="entry name" value="EGF_LAM_2"/>
    <property type="match status" value="13"/>
</dbReference>
<dbReference type="SUPFAM" id="SSF57196">
    <property type="entry name" value="EGF/Laminin"/>
    <property type="match status" value="9"/>
</dbReference>
<feature type="domain" description="Laminin IV type A" evidence="16">
    <location>
        <begin position="383"/>
        <end position="581"/>
    </location>
</feature>
<feature type="disulfide bond" evidence="12">
    <location>
        <begin position="915"/>
        <end position="927"/>
    </location>
</feature>
<accession>A0A9P0MNR0</accession>
<feature type="domain" description="Laminin EGF-like" evidence="15">
    <location>
        <begin position="726"/>
        <end position="770"/>
    </location>
</feature>
<dbReference type="SMART" id="SM00180">
    <property type="entry name" value="EGF_Lam"/>
    <property type="match status" value="17"/>
</dbReference>
<feature type="domain" description="Laminin EGF-like" evidence="15">
    <location>
        <begin position="1010"/>
        <end position="1055"/>
    </location>
</feature>
<dbReference type="CDD" id="cd00055">
    <property type="entry name" value="EGF_Lam"/>
    <property type="match status" value="16"/>
</dbReference>
<feature type="domain" description="Laminin EGF-like" evidence="15">
    <location>
        <begin position="1496"/>
        <end position="1544"/>
    </location>
</feature>
<feature type="domain" description="Laminin EGF-like" evidence="15">
    <location>
        <begin position="259"/>
        <end position="312"/>
    </location>
</feature>
<dbReference type="Gene3D" id="2.10.25.10">
    <property type="entry name" value="Laminin"/>
    <property type="match status" value="16"/>
</dbReference>
<dbReference type="Pfam" id="PF00052">
    <property type="entry name" value="Laminin_B"/>
    <property type="match status" value="2"/>
</dbReference>
<organism evidence="18 19">
    <name type="scientific">Nezara viridula</name>
    <name type="common">Southern green stink bug</name>
    <name type="synonym">Cimex viridulus</name>
    <dbReference type="NCBI Taxonomy" id="85310"/>
    <lineage>
        <taxon>Eukaryota</taxon>
        <taxon>Metazoa</taxon>
        <taxon>Ecdysozoa</taxon>
        <taxon>Arthropoda</taxon>
        <taxon>Hexapoda</taxon>
        <taxon>Insecta</taxon>
        <taxon>Pterygota</taxon>
        <taxon>Neoptera</taxon>
        <taxon>Paraneoptera</taxon>
        <taxon>Hemiptera</taxon>
        <taxon>Heteroptera</taxon>
        <taxon>Panheteroptera</taxon>
        <taxon>Pentatomomorpha</taxon>
        <taxon>Pentatomoidea</taxon>
        <taxon>Pentatomidae</taxon>
        <taxon>Pentatominae</taxon>
        <taxon>Nezara</taxon>
    </lineage>
</organism>
<feature type="disulfide bond" evidence="12">
    <location>
        <begin position="1012"/>
        <end position="1029"/>
    </location>
</feature>
<feature type="disulfide bond" evidence="11">
    <location>
        <begin position="2283"/>
        <end position="2310"/>
    </location>
</feature>
<dbReference type="InterPro" id="IPR056863">
    <property type="entry name" value="LMN_ATRN_NET-like_EGF"/>
</dbReference>
<feature type="disulfide bond" evidence="12">
    <location>
        <begin position="638"/>
        <end position="647"/>
    </location>
</feature>
<dbReference type="PRINTS" id="PR00011">
    <property type="entry name" value="EGFLAMININ"/>
</dbReference>
<dbReference type="PROSITE" id="PS01248">
    <property type="entry name" value="EGF_LAM_1"/>
    <property type="match status" value="7"/>
</dbReference>
<feature type="disulfide bond" evidence="12">
    <location>
        <begin position="982"/>
        <end position="991"/>
    </location>
</feature>
<keyword evidence="5" id="KW-0677">Repeat</keyword>
<dbReference type="Proteomes" id="UP001152798">
    <property type="component" value="Chromosome 3"/>
</dbReference>
<feature type="coiled-coil region" evidence="13">
    <location>
        <begin position="1727"/>
        <end position="1754"/>
    </location>
</feature>
<feature type="disulfide bond" evidence="12">
    <location>
        <begin position="1517"/>
        <end position="1526"/>
    </location>
</feature>
<feature type="disulfide bond" evidence="12">
    <location>
        <begin position="867"/>
        <end position="879"/>
    </location>
</feature>
<keyword evidence="7 12" id="KW-1015">Disulfide bond</keyword>
<evidence type="ECO:0000259" key="17">
    <source>
        <dbReference type="PROSITE" id="PS51117"/>
    </source>
</evidence>
<dbReference type="InterPro" id="IPR013320">
    <property type="entry name" value="ConA-like_dom_sf"/>
</dbReference>
<dbReference type="PANTHER" id="PTHR10574">
    <property type="entry name" value="NETRIN/LAMININ-RELATED"/>
    <property type="match status" value="1"/>
</dbReference>
<feature type="domain" description="Laminin G" evidence="14">
    <location>
        <begin position="2507"/>
        <end position="2720"/>
    </location>
</feature>
<keyword evidence="8" id="KW-0325">Glycoprotein</keyword>
<feature type="disulfide bond" evidence="12">
    <location>
        <begin position="332"/>
        <end position="341"/>
    </location>
</feature>
<feature type="domain" description="Laminin EGF-like" evidence="15">
    <location>
        <begin position="1393"/>
        <end position="1440"/>
    </location>
</feature>
<dbReference type="GO" id="GO:0009888">
    <property type="term" value="P:tissue development"/>
    <property type="evidence" value="ECO:0007669"/>
    <property type="project" value="TreeGrafter"/>
</dbReference>
<dbReference type="PANTHER" id="PTHR10574:SF428">
    <property type="entry name" value="LAMININ SUBUNIT ALPHA-1-LIKE PROTEIN"/>
    <property type="match status" value="1"/>
</dbReference>
<feature type="non-terminal residue" evidence="18">
    <location>
        <position position="1"/>
    </location>
</feature>
<dbReference type="SUPFAM" id="SSF49899">
    <property type="entry name" value="Concanavalin A-like lectins/glucanases"/>
    <property type="match status" value="5"/>
</dbReference>
<feature type="disulfide bond" evidence="12">
    <location>
        <begin position="888"/>
        <end position="897"/>
    </location>
</feature>
<comment type="subcellular location">
    <subcellularLocation>
        <location evidence="1">Secreted</location>
        <location evidence="1">Extracellular space</location>
        <location evidence="1">Extracellular matrix</location>
        <location evidence="1">Basement membrane</location>
    </subcellularLocation>
</comment>
<feature type="disulfide bond" evidence="12">
    <location>
        <begin position="1010"/>
        <end position="1022"/>
    </location>
</feature>
<dbReference type="InterPro" id="IPR050440">
    <property type="entry name" value="Laminin/Netrin_ECM"/>
</dbReference>
<feature type="domain" description="Laminin G" evidence="14">
    <location>
        <begin position="2732"/>
        <end position="2907"/>
    </location>
</feature>
<evidence type="ECO:0000256" key="4">
    <source>
        <dbReference type="ARBA" id="ARBA00022729"/>
    </source>
</evidence>
<dbReference type="GO" id="GO:0005604">
    <property type="term" value="C:basement membrane"/>
    <property type="evidence" value="ECO:0007669"/>
    <property type="project" value="UniProtKB-SubCell"/>
</dbReference>
<evidence type="ECO:0000256" key="1">
    <source>
        <dbReference type="ARBA" id="ARBA00004302"/>
    </source>
</evidence>
<evidence type="ECO:0000256" key="7">
    <source>
        <dbReference type="ARBA" id="ARBA00023157"/>
    </source>
</evidence>
<dbReference type="InterPro" id="IPR008211">
    <property type="entry name" value="Laminin_N"/>
</dbReference>
<dbReference type="SMART" id="SM00136">
    <property type="entry name" value="LamNT"/>
    <property type="match status" value="1"/>
</dbReference>
<evidence type="ECO:0000256" key="13">
    <source>
        <dbReference type="SAM" id="Coils"/>
    </source>
</evidence>
<feature type="domain" description="Laminin EGF-like" evidence="15">
    <location>
        <begin position="313"/>
        <end position="361"/>
    </location>
</feature>
<keyword evidence="3" id="KW-0272">Extracellular matrix</keyword>
<protein>
    <submittedName>
        <fullName evidence="18">Uncharacterized protein</fullName>
    </submittedName>
</protein>
<feature type="disulfide bond" evidence="12">
    <location>
        <begin position="1498"/>
        <end position="1515"/>
    </location>
</feature>
<evidence type="ECO:0000313" key="18">
    <source>
        <dbReference type="EMBL" id="CAH1397316.1"/>
    </source>
</evidence>
<evidence type="ECO:0000256" key="6">
    <source>
        <dbReference type="ARBA" id="ARBA00022869"/>
    </source>
</evidence>
<feature type="domain" description="Laminin EGF-like" evidence="15">
    <location>
        <begin position="619"/>
        <end position="668"/>
    </location>
</feature>
<feature type="disulfide bond" evidence="12">
    <location>
        <begin position="288"/>
        <end position="297"/>
    </location>
</feature>
<dbReference type="FunFam" id="2.10.25.10:FF:000189">
    <property type="entry name" value="Laminin subunit alpha 2"/>
    <property type="match status" value="1"/>
</dbReference>
<evidence type="ECO:0000256" key="12">
    <source>
        <dbReference type="PROSITE-ProRule" id="PRU00460"/>
    </source>
</evidence>
<comment type="subunit">
    <text evidence="10">Laminin is a complex glycoprotein, consisting of three different polypeptide chains (alpha, beta, gamma), which are bound to each other by disulfide bonds into a cross-shaped molecule comprising one long and three short arms with globules at each end.</text>
</comment>
<evidence type="ECO:0000256" key="8">
    <source>
        <dbReference type="ARBA" id="ARBA00023180"/>
    </source>
</evidence>
<dbReference type="FunFam" id="2.60.120.200:FF:000200">
    <property type="entry name" value="Laminin subunit alpha-3"/>
    <property type="match status" value="1"/>
</dbReference>
<dbReference type="EMBL" id="OV725079">
    <property type="protein sequence ID" value="CAH1397316.1"/>
    <property type="molecule type" value="Genomic_DNA"/>
</dbReference>
<feature type="disulfide bond" evidence="12">
    <location>
        <begin position="936"/>
        <end position="945"/>
    </location>
</feature>
<dbReference type="InterPro" id="IPR000034">
    <property type="entry name" value="Laminin_IV"/>
</dbReference>
<feature type="domain" description="Laminin G" evidence="14">
    <location>
        <begin position="2114"/>
        <end position="2310"/>
    </location>
</feature>
<feature type="disulfide bond" evidence="12">
    <location>
        <begin position="743"/>
        <end position="752"/>
    </location>
</feature>
<evidence type="ECO:0000256" key="3">
    <source>
        <dbReference type="ARBA" id="ARBA00022530"/>
    </source>
</evidence>
<feature type="disulfide bond" evidence="12">
    <location>
        <begin position="840"/>
        <end position="849"/>
    </location>
</feature>
<dbReference type="FunFam" id="2.10.25.10:FF:000069">
    <property type="entry name" value="Laminin subunit alpha 1"/>
    <property type="match status" value="1"/>
</dbReference>
<evidence type="ECO:0000313" key="19">
    <source>
        <dbReference type="Proteomes" id="UP001152798"/>
    </source>
</evidence>
<dbReference type="CDD" id="cd00110">
    <property type="entry name" value="LamG"/>
    <property type="match status" value="5"/>
</dbReference>
<keyword evidence="13" id="KW-0175">Coiled coil</keyword>
<feature type="disulfide bond" evidence="12">
    <location>
        <begin position="1031"/>
        <end position="1040"/>
    </location>
</feature>
<dbReference type="Gene3D" id="2.60.120.200">
    <property type="match status" value="5"/>
</dbReference>
<dbReference type="Gene3D" id="2.60.120.260">
    <property type="entry name" value="Galactose-binding domain-like"/>
    <property type="match status" value="1"/>
</dbReference>
<dbReference type="PROSITE" id="PS51117">
    <property type="entry name" value="LAMININ_NTER"/>
    <property type="match status" value="1"/>
</dbReference>
<feature type="disulfide bond" evidence="11">
    <location>
        <begin position="3063"/>
        <end position="3090"/>
    </location>
</feature>
<evidence type="ECO:0000259" key="15">
    <source>
        <dbReference type="PROSITE" id="PS50027"/>
    </source>
</evidence>
<dbReference type="PROSITE" id="PS00022">
    <property type="entry name" value="EGF_1"/>
    <property type="match status" value="2"/>
</dbReference>
<feature type="domain" description="Laminin N-terminal" evidence="17">
    <location>
        <begin position="1"/>
        <end position="133"/>
    </location>
</feature>
<dbReference type="FunFam" id="2.10.25.10:FF:000074">
    <property type="entry name" value="Laminin subunit alpha"/>
    <property type="match status" value="2"/>
</dbReference>
<feature type="domain" description="Laminin EGF-like" evidence="15">
    <location>
        <begin position="867"/>
        <end position="914"/>
    </location>
</feature>
<dbReference type="OrthoDB" id="8545473at2759"/>
<feature type="domain" description="Laminin EGF-like" evidence="15">
    <location>
        <begin position="963"/>
        <end position="1009"/>
    </location>
</feature>
<name>A0A9P0MNR0_NEZVI</name>
<proteinExistence type="predicted"/>
<feature type="disulfide bond" evidence="12">
    <location>
        <begin position="793"/>
        <end position="802"/>
    </location>
</feature>
<evidence type="ECO:0000256" key="9">
    <source>
        <dbReference type="ARBA" id="ARBA00023292"/>
    </source>
</evidence>
<dbReference type="Pfam" id="PF02210">
    <property type="entry name" value="Laminin_G_2"/>
    <property type="match status" value="4"/>
</dbReference>
<sequence length="3094" mass="343006">QVYQVLHVRLRAGTSPRPGSWILERALEDEEYRPWTYFAPTAEECEARYGAQAPYCLSNMSRVSPMDGGEVHVSLSHVYNNVSNTEFLKLTKARYIQFRFQKMNSQKLEKARHGSDMAKRFYYTIRDILIQGRCICNGHASKCSISEDKIGICECSHNTGGPSCDHCLPLYNQEKWRSGTPKEANACQKCQCHGHGLSCSYDAEVADAGLSLDSKGRFSGGGVCNCTNHTTGINCEKCDVGWYRPSGVRPDAHVPCIPCDCKSPGSTGYCIKDNSEEHLGKIAGTCECQEGFTGLKCDRCAPGYKDFPSCDPCTCDSRGMLPGTSCHSQCFCKVNVEGKLCDKCREGHYFLDRDNPDGCTECYCSHVTNVCSSAVGYKPKEVLEMKGWKVTDLSTSYIVEPYNPDPDAATISVADNQMPDIENYYWMAPHVYRGNKLTSYGSTVTFTVSWDVLRGDTSGKATTGPDLVLIGHNGLKIGYGNTWHESKNMSITVQLTPDGWYHIVEDTKDVIARSRRNHEPWEEYRGDDVNRHQLLSVLADIKHFLVRAKFHTDQVEGSLDSCVLEMGVEGSKGADLNILEKCECPEGYKGLSCESCDFGYARITHEGTMLRHHPICTKCNCNGHAQTCDAITGQCSTCEHNTTGVQCEQCIDGYYGDPTKGTPNDCRKCLCPLVQGSNNFSPTCEADNLGYICTKCPVGYTGRHCEKCDAGYFGNPEELGSKCESCNCNNGPCDHLTGQCLTCHGNTEGGKCDRCKPFHYGSPNTTGCFPCECSITGGEEGEACDIITGQCKCKERFTGRACDRCETGLGNVSAGCLPCACNKIGAVSSICDPVTGICSCHPGVSGLLCENCLPQHYGFSSTGCTSCSCHTLGSRSLDCDAITGECSCKEHVVGRTCSICETGYWGLSSTGCVKCECDILGSKEHGCDQETGQCYCKPGVGGLKCDQCLPRFYNMSSEGCSECDTCDLPGHVCDPDTGACVCPPYTTGLACEECLQHTWGFHPQHGCKACDCDKHGSYDGKCDPLTGNCHCREGYKGPKCQACSRGYYGFPVCQKCGCDTTGTKNQYCFEGLCDCDNTGQCPCKENAVGLHCSLCKDGTFGMNYDDPNGCTECFCFGRSTKCSDAGLTWTQIRIPRPRTLMIKYDNDSSFIGNIYPVNTQEICYINLAMPGNGGIVKKDDKQLNLTNNLRIIPSDDGDVELGVNYFFDAPVYWQLPDNFLGDKVLSYGGYLRFCVETKGEHTLFPSTVLLTYPLIQIQGNDKLILEHFPLLPNPTKCHQVRLQESLWKVKNNPQEKVSREMLMITLQNVQHVLIRASDSIDFTEASLRDVSLDSGTPSRTKVTNPAHGLELCDCPVNYNSSSCQDPSLGFFRSKSPMVTSTIIIQLVGEAKPCECNGRSSVCDIETGHCRECSHNTAGFNCEFCAEGYYGNPQEGKDCLPCPCPSPEQNFAKTCIVEPNEDPICICKEGYTGPLCNRCSPGWYGHPTAIGGKCQPCMCNEFGSLSDECDEEQGFCTCKANVTGRDCSQCVFPRHVLVDYSGCSECSDPCVTLLLDTVSNLSKSLEYNTYNIITGALAPPRETLMSFRTNFSDLNDTWFTTKENLLVSETLNNNVESEFRMKLKHLQNKVKKAKKKGETSLESALELKIITDDMQREVGATKEEVYDTIDRLLTYAEGDKEQISTSAMLHEAKQVLARVLDTDLEANKRHGNEVLRLCNNTLNDLHYILGERNEVRQLADKLEDLLMKMDDFDRLADETLKKRDKIVKLNTDNKNKTEILRNNFREIENAYNEANKVLNKTNYMNEVTKVNIQEADDNLEAIKTLKNDLHHSTRLIQKRANILRHNNELYYDQYVGLARQRADDLMNTTEKYVGMFKKDTGSAMKASTAYQDIVDAIHEALDAAKNASLAADVAYEKAYPGVGTDSLFDQSKSSREISNELSIRAQDQLDRVYALPPDLYQYTESLNKLEEKIKNVTNDDNYINKQINELLNQLLSVKNSSLETIINCDNTLLTTQEIMDSVSFLSHNISTNLRGRVKQLENDGEISLNTGDIIDEVQSNIKKAHDMVKKMTFGLNEQTKLFSEWNDTISGKLETLRNKITQAHHVTNGIRLSMTSIGDNGGSCVRTYEPDHLEPSTMTSVVLTYAISSQLRDALLFYLPSSTTNDFIAIEMVNRKIRFVWNVGGGLGEVTHPHHIQTAGDLSKDQHWYKVEAERVSNIGHLRVRPVVVPEGSVLANMSFATNSSTPGIGRLDVAPGDRVWVGGAADRRHENNLLSTQTGLVGCLHHLYLNDRPIGLWDFTTQNPNSCTACVEGAEERKDISSFTFLGDGYAVLHHDSVSAYNKYIFSVSLSFKTYDSNALLFIGIGPEQERFISLTLKGGRLVFRINYGVESTLEMSSFEKYNTGNWTRVEASRYFDRKKKLEKGVLKVGKEKRDGAPTPPPSQDMIPDMSSASYYVGGLPPDVKLKVNVPGSFLGCMKDLQIDQGEYSLLKGQNWGIQASCSKKSITVAGFHGQGYIELPSHTLKKKDNFGFVFSTSQRDALLMLSTFEGLSGPLDDKEEMTNPIEQEDRLSYFSVSLLRGQIDVRLNAGKGEVRLASISSEYSDSRFHTVSIVKNGRRLELRVDDSLDSTTTLPEGAVTLKAPGELGGLYFGGLPPGFNSTGRTFSNIPFIGTIKDIIFNEKIFGFDHPINFEGVTIGRFGPGGGDTDGLLPRSSIGCRKVTSYTLEPGAVKFGDNPNSYVELNFRRRAILQKNFTLELDFRTFYPNGLIFMIPGVKGKQPHYLMAALRNGRVQIVLKGRRKIETTAHAVFNDGVWHKMILEKEDRRMTLKVDSIDPEKTKTPKKMNVGHIIYIGGLPESGVMLPQPLLNKLEGFKGCIRGLKVNNHEEYLLSEKSTPPYRVGQCIPQVERGSYFPGDAYAVYKNKFNMGTLVEFELEFRTSELNGIILSVSEPEGYPALSLELLDGKVVMKGDMGDRRPFRMEQGLATEYAICDNRWHRIHATYINDQLTLRVDNLDQSYWLSDNGHLTEASTNSPLYIGGIPENASSGTLETREDFKGCMRNIIINGERKDWINMASLHHILLSSCPLVG</sequence>
<evidence type="ECO:0000256" key="2">
    <source>
        <dbReference type="ARBA" id="ARBA00022525"/>
    </source>
</evidence>
<gene>
    <name evidence="18" type="ORF">NEZAVI_LOCUS7164</name>
</gene>
<feature type="disulfide bond" evidence="12">
    <location>
        <begin position="869"/>
        <end position="886"/>
    </location>
</feature>
<dbReference type="SMART" id="SM00181">
    <property type="entry name" value="EGF"/>
    <property type="match status" value="11"/>
</dbReference>
<dbReference type="GO" id="GO:0048731">
    <property type="term" value="P:system development"/>
    <property type="evidence" value="ECO:0007669"/>
    <property type="project" value="UniProtKB-ARBA"/>
</dbReference>
<keyword evidence="2" id="KW-0964">Secreted</keyword>
<feature type="disulfide bond" evidence="12">
    <location>
        <begin position="917"/>
        <end position="934"/>
    </location>
</feature>
<dbReference type="FunFam" id="2.10.25.10:FF:000106">
    <property type="entry name" value="Heparan sulfate proteoglycan 2"/>
    <property type="match status" value="1"/>
</dbReference>
<feature type="disulfide bond" evidence="11">
    <location>
        <begin position="2880"/>
        <end position="2907"/>
    </location>
</feature>
<reference evidence="18" key="1">
    <citation type="submission" date="2022-01" db="EMBL/GenBank/DDBJ databases">
        <authorList>
            <person name="King R."/>
        </authorList>
    </citation>
    <scope>NUCLEOTIDE SEQUENCE</scope>
</reference>
<dbReference type="InterPro" id="IPR001791">
    <property type="entry name" value="Laminin_G"/>
</dbReference>
<feature type="disulfide bond" evidence="12">
    <location>
        <begin position="1496"/>
        <end position="1508"/>
    </location>
</feature>
<feature type="domain" description="Laminin EGF-like" evidence="15">
    <location>
        <begin position="771"/>
        <end position="818"/>
    </location>
</feature>
<feature type="domain" description="Laminin EGF-like" evidence="15">
    <location>
        <begin position="819"/>
        <end position="866"/>
    </location>
</feature>
<keyword evidence="4" id="KW-0732">Signal</keyword>
<evidence type="ECO:0000256" key="11">
    <source>
        <dbReference type="PROSITE-ProRule" id="PRU00122"/>
    </source>
</evidence>
<dbReference type="PROSITE" id="PS51115">
    <property type="entry name" value="LAMININ_IVA"/>
    <property type="match status" value="2"/>
</dbReference>
<feature type="disulfide bond" evidence="12">
    <location>
        <begin position="1424"/>
        <end position="1438"/>
    </location>
</feature>
<dbReference type="Pfam" id="PF00053">
    <property type="entry name" value="EGF_laminin"/>
    <property type="match status" value="16"/>
</dbReference>
<feature type="disulfide bond" evidence="12">
    <location>
        <begin position="821"/>
        <end position="838"/>
    </location>
</feature>
<dbReference type="Pfam" id="PF00054">
    <property type="entry name" value="Laminin_G_1"/>
    <property type="match status" value="1"/>
</dbReference>
<keyword evidence="9 12" id="KW-0424">Laminin EGF-like domain</keyword>
<dbReference type="GO" id="GO:0009887">
    <property type="term" value="P:animal organ morphogenesis"/>
    <property type="evidence" value="ECO:0007669"/>
    <property type="project" value="TreeGrafter"/>
</dbReference>